<organism evidence="1 2">
    <name type="scientific">Noviherbaspirillum saxi</name>
    <dbReference type="NCBI Taxonomy" id="2320863"/>
    <lineage>
        <taxon>Bacteria</taxon>
        <taxon>Pseudomonadati</taxon>
        <taxon>Pseudomonadota</taxon>
        <taxon>Betaproteobacteria</taxon>
        <taxon>Burkholderiales</taxon>
        <taxon>Oxalobacteraceae</taxon>
        <taxon>Noviherbaspirillum</taxon>
    </lineage>
</organism>
<dbReference type="AlphaFoldDB" id="A0A3A3FKT7"/>
<dbReference type="Proteomes" id="UP000265955">
    <property type="component" value="Unassembled WGS sequence"/>
</dbReference>
<accession>A0A3A3FKT7</accession>
<comment type="caution">
    <text evidence="1">The sequence shown here is derived from an EMBL/GenBank/DDBJ whole genome shotgun (WGS) entry which is preliminary data.</text>
</comment>
<gene>
    <name evidence="1" type="ORF">D3871_22465</name>
</gene>
<proteinExistence type="predicted"/>
<dbReference type="RefSeq" id="WP_119771249.1">
    <property type="nucleotide sequence ID" value="NZ_QYUO01000002.1"/>
</dbReference>
<sequence>MQTLSYTVGHWHAEAQLEEVEPGKLMAVISVTDDKGIARHESKHTVVFEHEQGQDKTKETEMLVRRLIRQRYGS</sequence>
<dbReference type="OrthoDB" id="8779090at2"/>
<protein>
    <submittedName>
        <fullName evidence="1">Uncharacterized protein</fullName>
    </submittedName>
</protein>
<keyword evidence="2" id="KW-1185">Reference proteome</keyword>
<evidence type="ECO:0000313" key="2">
    <source>
        <dbReference type="Proteomes" id="UP000265955"/>
    </source>
</evidence>
<evidence type="ECO:0000313" key="1">
    <source>
        <dbReference type="EMBL" id="RJF96103.1"/>
    </source>
</evidence>
<reference evidence="2" key="1">
    <citation type="submission" date="2018-09" db="EMBL/GenBank/DDBJ databases">
        <authorList>
            <person name="Zhu H."/>
        </authorList>
    </citation>
    <scope>NUCLEOTIDE SEQUENCE [LARGE SCALE GENOMIC DNA]</scope>
    <source>
        <strain evidence="2">K1R23-30</strain>
    </source>
</reference>
<dbReference type="EMBL" id="QYUO01000002">
    <property type="protein sequence ID" value="RJF96103.1"/>
    <property type="molecule type" value="Genomic_DNA"/>
</dbReference>
<name>A0A3A3FKT7_9BURK</name>